<keyword evidence="3" id="KW-1185">Reference proteome</keyword>
<sequence>MCRVRAWPWCGRARRSGTLIKYSLFNALKAAGGAIRTRWPTMEYLVWHLALSVLIHVSICYIDLDVPVLRSVGLGCIFTWLRPLSLIPCTPSHFLMNAIAVPLISLSFLRIRASSARPNSVINSSLIVPFDH</sequence>
<evidence type="ECO:0000313" key="2">
    <source>
        <dbReference type="EMBL" id="KAJ7309977.1"/>
    </source>
</evidence>
<gene>
    <name evidence="2" type="ORF">DFH08DRAFT_899043</name>
</gene>
<keyword evidence="1" id="KW-1133">Transmembrane helix</keyword>
<feature type="transmembrane region" description="Helical" evidence="1">
    <location>
        <begin position="84"/>
        <end position="109"/>
    </location>
</feature>
<proteinExistence type="predicted"/>
<comment type="caution">
    <text evidence="2">The sequence shown here is derived from an EMBL/GenBank/DDBJ whole genome shotgun (WGS) entry which is preliminary data.</text>
</comment>
<evidence type="ECO:0000313" key="3">
    <source>
        <dbReference type="Proteomes" id="UP001218218"/>
    </source>
</evidence>
<keyword evidence="1" id="KW-0812">Transmembrane</keyword>
<accession>A0AAD6Z6C6</accession>
<name>A0AAD6Z6C6_9AGAR</name>
<reference evidence="2" key="1">
    <citation type="submission" date="2023-03" db="EMBL/GenBank/DDBJ databases">
        <title>Massive genome expansion in bonnet fungi (Mycena s.s.) driven by repeated elements and novel gene families across ecological guilds.</title>
        <authorList>
            <consortium name="Lawrence Berkeley National Laboratory"/>
            <person name="Harder C.B."/>
            <person name="Miyauchi S."/>
            <person name="Viragh M."/>
            <person name="Kuo A."/>
            <person name="Thoen E."/>
            <person name="Andreopoulos B."/>
            <person name="Lu D."/>
            <person name="Skrede I."/>
            <person name="Drula E."/>
            <person name="Henrissat B."/>
            <person name="Morin E."/>
            <person name="Kohler A."/>
            <person name="Barry K."/>
            <person name="LaButti K."/>
            <person name="Morin E."/>
            <person name="Salamov A."/>
            <person name="Lipzen A."/>
            <person name="Mereny Z."/>
            <person name="Hegedus B."/>
            <person name="Baldrian P."/>
            <person name="Stursova M."/>
            <person name="Weitz H."/>
            <person name="Taylor A."/>
            <person name="Grigoriev I.V."/>
            <person name="Nagy L.G."/>
            <person name="Martin F."/>
            <person name="Kauserud H."/>
        </authorList>
    </citation>
    <scope>NUCLEOTIDE SEQUENCE</scope>
    <source>
        <strain evidence="2">CBHHK002</strain>
    </source>
</reference>
<dbReference type="EMBL" id="JARIHO010000080">
    <property type="protein sequence ID" value="KAJ7309977.1"/>
    <property type="molecule type" value="Genomic_DNA"/>
</dbReference>
<dbReference type="Proteomes" id="UP001218218">
    <property type="component" value="Unassembled WGS sequence"/>
</dbReference>
<organism evidence="2 3">
    <name type="scientific">Mycena albidolilacea</name>
    <dbReference type="NCBI Taxonomy" id="1033008"/>
    <lineage>
        <taxon>Eukaryota</taxon>
        <taxon>Fungi</taxon>
        <taxon>Dikarya</taxon>
        <taxon>Basidiomycota</taxon>
        <taxon>Agaricomycotina</taxon>
        <taxon>Agaricomycetes</taxon>
        <taxon>Agaricomycetidae</taxon>
        <taxon>Agaricales</taxon>
        <taxon>Marasmiineae</taxon>
        <taxon>Mycenaceae</taxon>
        <taxon>Mycena</taxon>
    </lineage>
</organism>
<evidence type="ECO:0000256" key="1">
    <source>
        <dbReference type="SAM" id="Phobius"/>
    </source>
</evidence>
<keyword evidence="1" id="KW-0472">Membrane</keyword>
<dbReference type="AlphaFoldDB" id="A0AAD6Z6C6"/>
<protein>
    <submittedName>
        <fullName evidence="2">Uncharacterized protein</fullName>
    </submittedName>
</protein>
<feature type="transmembrane region" description="Helical" evidence="1">
    <location>
        <begin position="44"/>
        <end position="64"/>
    </location>
</feature>